<organism evidence="1">
    <name type="scientific">bioreactor metagenome</name>
    <dbReference type="NCBI Taxonomy" id="1076179"/>
    <lineage>
        <taxon>unclassified sequences</taxon>
        <taxon>metagenomes</taxon>
        <taxon>ecological metagenomes</taxon>
    </lineage>
</organism>
<dbReference type="Gene3D" id="3.20.20.70">
    <property type="entry name" value="Aldolase class I"/>
    <property type="match status" value="1"/>
</dbReference>
<dbReference type="Pfam" id="PF01116">
    <property type="entry name" value="F_bP_aldolase"/>
    <property type="match status" value="1"/>
</dbReference>
<evidence type="ECO:0000313" key="1">
    <source>
        <dbReference type="EMBL" id="MPM40392.1"/>
    </source>
</evidence>
<proteinExistence type="predicted"/>
<dbReference type="CDD" id="cd00947">
    <property type="entry name" value="TBP_aldolase_IIB"/>
    <property type="match status" value="1"/>
</dbReference>
<dbReference type="InterPro" id="IPR000771">
    <property type="entry name" value="FBA_II"/>
</dbReference>
<dbReference type="PROSITE" id="PS00806">
    <property type="entry name" value="ALDOLASE_CLASS_II_2"/>
    <property type="match status" value="1"/>
</dbReference>
<dbReference type="PANTHER" id="PTHR30304">
    <property type="entry name" value="D-TAGATOSE-1,6-BISPHOSPHATE ALDOLASE"/>
    <property type="match status" value="1"/>
</dbReference>
<sequence length="275" mass="29435">MPLATLVEVLQIAERTDTAIPAFNIDNIEGTEAIMEAAEGEKSPVILTIGQGAINAGHLLHLADVVRRVAEKSTVPVVMHLDHGSSYDQTITCLRAGFTSVMYDGSHHPFEFNTQESKAVVRAAHAVGVSVECELGAIMGVEDGVAHSTANLVDLSEVKRFISEVDCDALAVGIGNAHGMYKGTPNLDFGRLSACRSMHTPPLVLHGGSGIPDDMIREAIAMGIRKINVATELRLAYLKGLEKVSGTGDFYETFRQAKANVTALARAKIRLFQGK</sequence>
<comment type="caution">
    <text evidence="1">The sequence shown here is derived from an EMBL/GenBank/DDBJ whole genome shotgun (WGS) entry which is preliminary data.</text>
</comment>
<dbReference type="PANTHER" id="PTHR30304:SF0">
    <property type="entry name" value="D-TAGATOSE-1,6-BISPHOSPHATE ALDOLASE SUBUNIT GATY-RELATED"/>
    <property type="match status" value="1"/>
</dbReference>
<gene>
    <name evidence="1" type="primary">fba_13</name>
    <name evidence="1" type="ORF">SDC9_87032</name>
</gene>
<dbReference type="NCBIfam" id="TIGR00167">
    <property type="entry name" value="cbbA"/>
    <property type="match status" value="1"/>
</dbReference>
<dbReference type="EC" id="4.1.2.13" evidence="1"/>
<reference evidence="1" key="1">
    <citation type="submission" date="2019-08" db="EMBL/GenBank/DDBJ databases">
        <authorList>
            <person name="Kucharzyk K."/>
            <person name="Murdoch R.W."/>
            <person name="Higgins S."/>
            <person name="Loffler F."/>
        </authorList>
    </citation>
    <scope>NUCLEOTIDE SEQUENCE</scope>
</reference>
<dbReference type="GO" id="GO:0008270">
    <property type="term" value="F:zinc ion binding"/>
    <property type="evidence" value="ECO:0007669"/>
    <property type="project" value="InterPro"/>
</dbReference>
<dbReference type="PIRSF" id="PIRSF001359">
    <property type="entry name" value="F_bP_aldolase_II"/>
    <property type="match status" value="1"/>
</dbReference>
<dbReference type="AlphaFoldDB" id="A0A644ZHL0"/>
<dbReference type="InterPro" id="IPR050246">
    <property type="entry name" value="Class_II_FBP_aldolase"/>
</dbReference>
<dbReference type="GO" id="GO:0004332">
    <property type="term" value="F:fructose-bisphosphate aldolase activity"/>
    <property type="evidence" value="ECO:0007669"/>
    <property type="project" value="UniProtKB-EC"/>
</dbReference>
<dbReference type="InterPro" id="IPR013785">
    <property type="entry name" value="Aldolase_TIM"/>
</dbReference>
<dbReference type="EMBL" id="VSSQ01008983">
    <property type="protein sequence ID" value="MPM40392.1"/>
    <property type="molecule type" value="Genomic_DNA"/>
</dbReference>
<protein>
    <submittedName>
        <fullName evidence="1">Fructose-bisphosphate aldolase</fullName>
        <ecNumber evidence="1">4.1.2.13</ecNumber>
    </submittedName>
</protein>
<dbReference type="GO" id="GO:0005975">
    <property type="term" value="P:carbohydrate metabolic process"/>
    <property type="evidence" value="ECO:0007669"/>
    <property type="project" value="InterPro"/>
</dbReference>
<name>A0A644ZHL0_9ZZZZ</name>
<accession>A0A644ZHL0</accession>
<keyword evidence="1" id="KW-0456">Lyase</keyword>
<dbReference type="SUPFAM" id="SSF51569">
    <property type="entry name" value="Aldolase"/>
    <property type="match status" value="1"/>
</dbReference>